<feature type="compositionally biased region" description="Polar residues" evidence="1">
    <location>
        <begin position="876"/>
        <end position="886"/>
    </location>
</feature>
<organism evidence="2">
    <name type="scientific">viral metagenome</name>
    <dbReference type="NCBI Taxonomy" id="1070528"/>
    <lineage>
        <taxon>unclassified sequences</taxon>
        <taxon>metagenomes</taxon>
        <taxon>organismal metagenomes</taxon>
    </lineage>
</organism>
<sequence>MSLRTQFSSFLSNEEIKPLLTQTVTLHLIRISATGVLAPEKLTIGPFPSFFTLHELKLAFWNSKGQDPRFSPPLIFLAKGEEVGAAGLPTQFKPIDLVWMTAGGSERKDVLSLVNPLSLMTGSPDSRFVDSSGGEKALTMDNRIRMTLNDVFRLEEGKAISELYVFLYVDLVDKIIAPRPLSQRDVLGRIKPYFPFLISGTLPGADGLSNSDLVNQAKQSARNLEKIAYLDELFTSLGGDLKIPTLNGIKLMRLWWSKAPPQWDGVAPLFFGTRAIHERPYLRFFPSSGTPLSKLRILGEQPIPDLPNISILKSWKQDKNPNPGQEFTSIKLLIQESLAAEEMPIYATHRIFHDGTADLIIMPPRQKRVLEPESDLQDAPEMLERAMVSLPYLEIQPALGQADVVFRLRLMREDTRITKEMLLQRLPCFSPVFQEIPPLLDEQPLISLRFKGVSNYYTEDRVFTFLTQLQAREAVAGTTEIEKWGPLVAQEFQIPIEDARKNIVAWITQRNEYTLAVPETKDYILNKNPGIDITIFSQHPIYTFHVSRIQSFEHFGLLKQLLGLLLTASADRFSKQRCEMTPQVAVAAAAAERSIQAIQPPVALPAEEEEEEVAFPDEDDVPEFLRGATGAAPTDEEEEMAFPNANNVPDFLRGATGVAAPAVAAPVAPAAAPAAPVVAVREGDDKAAFGKPADVKAIVLAKYYIDRLKIADPSLFNYAKEQKEKGYVTHCAANVSRQPIVLDTEEYTEMRTIYDDDADIEFVVYPDDKDSSKFTKKQPKKQNDNAGLLDGAQYPSADRPEIITVVRYGSKAKKLHYYLCPRLFCIRDRLLVRYKDFKSTVDRKGKPKPAYTCPFCKGTLIEDEDTKSKVRDPNKTVLQRKQQPSSDSERQIYIGFLKRKTPDGLSLPCCFIDPDDRFNPNDPEFTRLGLKAGAKPQAPVIAAPPVVPAGQQVAQQAPQLAQADLLLQALVPAAPAHPQVAQIKGYKPNYYRVIYGVSTKSIVDANKIPLDIIIPTSAADDPKSGPQVGLLPQVLDVYFEQDSNSPTFQDRLEIVRKLKATAKGFLRVAVENHTGQRNLSLMSALSPYLGYLNSAQEVIDFIEPRITPKNFLQLNAGNLVNEFYNKCEKKTQNNMRTWVATRVGIDELKSSNIPAIERLMNSYECFQEYLIDDDQRKDMRIFYQALSEPGVLMKRGILFIILEITVEDILVKKGDKTEFTREVKFDKARCPPYPLSEGQQNADISFLIHYTELIRDRSAPDRKSYRNLGWEPLFYVEPSTDSIVENQRHKPTLLFQRAEEKKWPAIVQKRVAEFFSECGSINRGPFTSQFGIDPNALIGANELIKAVRLNPSGIVRDSYNHLVGITYRARAGKTELAVLPIADDGSIHFERRLYLDWDDFDPAAADDIIKFYKDNILPMFSQYRGYEPKYIVKSRDDDKIIGIRLANGFVIPAKEPRTPALVADYRVVIIDDLEWDINRTIAYDTIARERAFKMAGIEDEDKGKKSVQLKITDVQDELNDIYQHLRLTFSNWLALGAGRDILEKLKEVLKSTSLPLFEKRKRLDILLEGKVMNWLVPVKDEDVEGEIGFLRVDCTDLDHTECNNNGRCQWTEDPDKPCKIRTPETMQSQGQVQVQANLSYSVPRMLYLRLVDELIRYAAKRNEIFTRDIPRLTIRREKQQIGDQLIIPENTPDYNTWWEFLRTEWMTPEKEMPKFFDEQFEPAPRMPEALDPRKLPDLLRRILDPTGTDPKAQNLVWNPTTTPEQPYLFLSQAMGRNEIQELELGAKQIKEIALNAKAQVLYIPSEEAAGRLLARAPGSTEAIILMPVDGVPGWISVKGTFTVKIPLNAVPDALRKLGLK</sequence>
<feature type="region of interest" description="Disordered" evidence="1">
    <location>
        <begin position="769"/>
        <end position="793"/>
    </location>
</feature>
<evidence type="ECO:0000313" key="2">
    <source>
        <dbReference type="EMBL" id="QHU14095.1"/>
    </source>
</evidence>
<evidence type="ECO:0000256" key="1">
    <source>
        <dbReference type="SAM" id="MobiDB-lite"/>
    </source>
</evidence>
<proteinExistence type="predicted"/>
<protein>
    <submittedName>
        <fullName evidence="2">Uncharacterized protein</fullName>
    </submittedName>
</protein>
<name>A0A6C0K7S0_9ZZZZ</name>
<accession>A0A6C0K7S0</accession>
<feature type="region of interest" description="Disordered" evidence="1">
    <location>
        <begin position="866"/>
        <end position="888"/>
    </location>
</feature>
<dbReference type="EMBL" id="MN740830">
    <property type="protein sequence ID" value="QHU14095.1"/>
    <property type="molecule type" value="Genomic_DNA"/>
</dbReference>
<reference evidence="2" key="1">
    <citation type="journal article" date="2020" name="Nature">
        <title>Giant virus diversity and host interactions through global metagenomics.</title>
        <authorList>
            <person name="Schulz F."/>
            <person name="Roux S."/>
            <person name="Paez-Espino D."/>
            <person name="Jungbluth S."/>
            <person name="Walsh D.A."/>
            <person name="Denef V.J."/>
            <person name="McMahon K.D."/>
            <person name="Konstantinidis K.T."/>
            <person name="Eloe-Fadrosh E.A."/>
            <person name="Kyrpides N.C."/>
            <person name="Woyke T."/>
        </authorList>
    </citation>
    <scope>NUCLEOTIDE SEQUENCE</scope>
    <source>
        <strain evidence="2">GVMAG-S-1101182-85</strain>
    </source>
</reference>